<evidence type="ECO:0000259" key="2">
    <source>
        <dbReference type="PROSITE" id="PS51464"/>
    </source>
</evidence>
<protein>
    <submittedName>
        <fullName evidence="3">SIS domain-containing protein</fullName>
    </submittedName>
</protein>
<dbReference type="RefSeq" id="WP_135328736.1">
    <property type="nucleotide sequence ID" value="NZ_SRJC01000008.1"/>
</dbReference>
<dbReference type="EMBL" id="SRJC01000008">
    <property type="protein sequence ID" value="TGB01132.1"/>
    <property type="molecule type" value="Genomic_DNA"/>
</dbReference>
<evidence type="ECO:0000256" key="1">
    <source>
        <dbReference type="ARBA" id="ARBA00009235"/>
    </source>
</evidence>
<dbReference type="PANTHER" id="PTHR43443">
    <property type="entry name" value="3-HEXULOSE-6-PHOSPHATE ISOMERASE"/>
    <property type="match status" value="1"/>
</dbReference>
<comment type="similarity">
    <text evidence="1">Belongs to the SIS family. PHI subfamily.</text>
</comment>
<dbReference type="NCBIfam" id="TIGR03127">
    <property type="entry name" value="RuMP_HxlB"/>
    <property type="match status" value="1"/>
</dbReference>
<organism evidence="3 4">
    <name type="scientific">Halobacillus salinus</name>
    <dbReference type="NCBI Taxonomy" id="192814"/>
    <lineage>
        <taxon>Bacteria</taxon>
        <taxon>Bacillati</taxon>
        <taxon>Bacillota</taxon>
        <taxon>Bacilli</taxon>
        <taxon>Bacillales</taxon>
        <taxon>Bacillaceae</taxon>
        <taxon>Halobacillus</taxon>
    </lineage>
</organism>
<gene>
    <name evidence="3" type="ORF">E4663_18445</name>
</gene>
<accession>A0A4Z0GVZ1</accession>
<dbReference type="SUPFAM" id="SSF53697">
    <property type="entry name" value="SIS domain"/>
    <property type="match status" value="1"/>
</dbReference>
<dbReference type="InterPro" id="IPR017552">
    <property type="entry name" value="PHI/rmpB"/>
</dbReference>
<dbReference type="GO" id="GO:1901135">
    <property type="term" value="P:carbohydrate derivative metabolic process"/>
    <property type="evidence" value="ECO:0007669"/>
    <property type="project" value="InterPro"/>
</dbReference>
<dbReference type="InterPro" id="IPR001347">
    <property type="entry name" value="SIS_dom"/>
</dbReference>
<keyword evidence="4" id="KW-1185">Reference proteome</keyword>
<dbReference type="Gene3D" id="3.40.50.10490">
    <property type="entry name" value="Glucose-6-phosphate isomerase like protein, domain 1"/>
    <property type="match status" value="1"/>
</dbReference>
<proteinExistence type="inferred from homology"/>
<dbReference type="PANTHER" id="PTHR43443:SF1">
    <property type="entry name" value="3-HEXULOSE-6-PHOSPHATE ISOMERASE"/>
    <property type="match status" value="1"/>
</dbReference>
<evidence type="ECO:0000313" key="3">
    <source>
        <dbReference type="EMBL" id="TGB01132.1"/>
    </source>
</evidence>
<dbReference type="GO" id="GO:0097367">
    <property type="term" value="F:carbohydrate derivative binding"/>
    <property type="evidence" value="ECO:0007669"/>
    <property type="project" value="InterPro"/>
</dbReference>
<dbReference type="Pfam" id="PF01380">
    <property type="entry name" value="SIS"/>
    <property type="match status" value="1"/>
</dbReference>
<dbReference type="AlphaFoldDB" id="A0A4Z0GVZ1"/>
<comment type="caution">
    <text evidence="3">The sequence shown here is derived from an EMBL/GenBank/DDBJ whole genome shotgun (WGS) entry which is preliminary data.</text>
</comment>
<reference evidence="3 4" key="1">
    <citation type="journal article" date="2003" name="Int. J. Syst. Evol. Microbiol.">
        <title>Halobacillus salinus sp. nov., isolated from a salt lake on the coast of the East Sea in Korea.</title>
        <authorList>
            <person name="Yoon J.H."/>
            <person name="Kang K.H."/>
            <person name="Park Y.H."/>
        </authorList>
    </citation>
    <scope>NUCLEOTIDE SEQUENCE [LARGE SCALE GENOMIC DNA]</scope>
    <source>
        <strain evidence="3 4">HSL-3</strain>
    </source>
</reference>
<feature type="domain" description="SIS" evidence="2">
    <location>
        <begin position="30"/>
        <end position="173"/>
    </location>
</feature>
<sequence>MSNYNKATKILTEEIQATLTNVKGEEVEALIEAINKADKVFFVGVGRVLLSLQAIAKRLAHIGVQTYVVGQITEPAITDKDLLIVGSGSGETQFPLIIANKAKQYNATVAHIGTNPESSMSQYADLFVRLPIGSKEVTPETVESKQPMKSLFEQSLLLLGDSIALMMVDNKNIELNSLWEYHANLE</sequence>
<dbReference type="GO" id="GO:0016853">
    <property type="term" value="F:isomerase activity"/>
    <property type="evidence" value="ECO:0007669"/>
    <property type="project" value="InterPro"/>
</dbReference>
<dbReference type="Proteomes" id="UP000297982">
    <property type="component" value="Unassembled WGS sequence"/>
</dbReference>
<name>A0A4Z0GVZ1_9BACI</name>
<evidence type="ECO:0000313" key="4">
    <source>
        <dbReference type="Proteomes" id="UP000297982"/>
    </source>
</evidence>
<dbReference type="PROSITE" id="PS51464">
    <property type="entry name" value="SIS"/>
    <property type="match status" value="1"/>
</dbReference>
<dbReference type="InterPro" id="IPR046348">
    <property type="entry name" value="SIS_dom_sf"/>
</dbReference>